<keyword evidence="1" id="KW-0472">Membrane</keyword>
<proteinExistence type="predicted"/>
<evidence type="ECO:0000259" key="2">
    <source>
        <dbReference type="Pfam" id="PF02557"/>
    </source>
</evidence>
<dbReference type="InterPro" id="IPR003709">
    <property type="entry name" value="VanY-like_core_dom"/>
</dbReference>
<protein>
    <recommendedName>
        <fullName evidence="2">D-alanyl-D-alanine carboxypeptidase-like core domain-containing protein</fullName>
    </recommendedName>
</protein>
<feature type="domain" description="D-alanyl-D-alanine carboxypeptidase-like core" evidence="2">
    <location>
        <begin position="163"/>
        <end position="282"/>
    </location>
</feature>
<dbReference type="EMBL" id="MFLE01000013">
    <property type="protein sequence ID" value="OGG61974.1"/>
    <property type="molecule type" value="Genomic_DNA"/>
</dbReference>
<gene>
    <name evidence="3" type="ORF">A3C87_01840</name>
</gene>
<dbReference type="InterPro" id="IPR052179">
    <property type="entry name" value="DD-CPase-like"/>
</dbReference>
<feature type="transmembrane region" description="Helical" evidence="1">
    <location>
        <begin position="12"/>
        <end position="36"/>
    </location>
</feature>
<evidence type="ECO:0000256" key="1">
    <source>
        <dbReference type="SAM" id="Phobius"/>
    </source>
</evidence>
<dbReference type="GO" id="GO:0008233">
    <property type="term" value="F:peptidase activity"/>
    <property type="evidence" value="ECO:0007669"/>
    <property type="project" value="InterPro"/>
</dbReference>
<name>A0A1F6DKN5_9BACT</name>
<dbReference type="STRING" id="1798491.A3C87_01840"/>
<evidence type="ECO:0000313" key="3">
    <source>
        <dbReference type="EMBL" id="OGG61974.1"/>
    </source>
</evidence>
<dbReference type="Gene3D" id="3.30.1380.10">
    <property type="match status" value="1"/>
</dbReference>
<dbReference type="Proteomes" id="UP000176511">
    <property type="component" value="Unassembled WGS sequence"/>
</dbReference>
<comment type="caution">
    <text evidence="3">The sequence shown here is derived from an EMBL/GenBank/DDBJ whole genome shotgun (WGS) entry which is preliminary data.</text>
</comment>
<dbReference type="GO" id="GO:0006508">
    <property type="term" value="P:proteolysis"/>
    <property type="evidence" value="ECO:0007669"/>
    <property type="project" value="InterPro"/>
</dbReference>
<reference evidence="3 4" key="1">
    <citation type="journal article" date="2016" name="Nat. Commun.">
        <title>Thousands of microbial genomes shed light on interconnected biogeochemical processes in an aquifer system.</title>
        <authorList>
            <person name="Anantharaman K."/>
            <person name="Brown C.T."/>
            <person name="Hug L.A."/>
            <person name="Sharon I."/>
            <person name="Castelle C.J."/>
            <person name="Probst A.J."/>
            <person name="Thomas B.C."/>
            <person name="Singh A."/>
            <person name="Wilkins M.J."/>
            <person name="Karaoz U."/>
            <person name="Brodie E.L."/>
            <person name="Williams K.H."/>
            <person name="Hubbard S.S."/>
            <person name="Banfield J.F."/>
        </authorList>
    </citation>
    <scope>NUCLEOTIDE SEQUENCE [LARGE SCALE GENOMIC DNA]</scope>
</reference>
<sequence>MYIKIRIPFTGVLLDLGIILITILTITSITLGVLYLDARNDISRLVTSLTNTESERVRLERLEKDTAAKLSVEAHARLDAEMAQRTAEETLAAELERINETFSDLARVTDTIEDLEKLAKTDKELLMKYSKTYFLNEHYIPSSLTEIDKKYTIGDDLKYFLAPAYTQLLKLMRAAEEDNVDLVILSAYRSGDHQAALKQTYTSQYGTGADTFSADQGYSEHQLGTAIDFTTRASGGSLTETFDTTPAFAWLQKNAAKYGFILSYPKGNTYYEYEPWHWRFVGRNLALDLRDDNKNFADLDQRTINEYLLELFD</sequence>
<accession>A0A1F6DKN5</accession>
<dbReference type="CDD" id="cd14852">
    <property type="entry name" value="LD-carboxypeptidase"/>
    <property type="match status" value="1"/>
</dbReference>
<dbReference type="Pfam" id="PF02557">
    <property type="entry name" value="VanY"/>
    <property type="match status" value="1"/>
</dbReference>
<evidence type="ECO:0000313" key="4">
    <source>
        <dbReference type="Proteomes" id="UP000176511"/>
    </source>
</evidence>
<dbReference type="InterPro" id="IPR009045">
    <property type="entry name" value="Zn_M74/Hedgehog-like"/>
</dbReference>
<keyword evidence="1" id="KW-0812">Transmembrane</keyword>
<dbReference type="PANTHER" id="PTHR34385">
    <property type="entry name" value="D-ALANYL-D-ALANINE CARBOXYPEPTIDASE"/>
    <property type="match status" value="1"/>
</dbReference>
<dbReference type="AlphaFoldDB" id="A0A1F6DKN5"/>
<keyword evidence="1" id="KW-1133">Transmembrane helix</keyword>
<dbReference type="PANTHER" id="PTHR34385:SF1">
    <property type="entry name" value="PEPTIDOGLYCAN L-ALANYL-D-GLUTAMATE ENDOPEPTIDASE CWLK"/>
    <property type="match status" value="1"/>
</dbReference>
<organism evidence="3 4">
    <name type="scientific">Candidatus Kaiserbacteria bacterium RIFCSPHIGHO2_02_FULL_49_34</name>
    <dbReference type="NCBI Taxonomy" id="1798491"/>
    <lineage>
        <taxon>Bacteria</taxon>
        <taxon>Candidatus Kaiseribacteriota</taxon>
    </lineage>
</organism>
<dbReference type="SUPFAM" id="SSF55166">
    <property type="entry name" value="Hedgehog/DD-peptidase"/>
    <property type="match status" value="1"/>
</dbReference>
<dbReference type="InterPro" id="IPR058193">
    <property type="entry name" value="VanY/YodJ_core_dom"/>
</dbReference>